<evidence type="ECO:0000256" key="1">
    <source>
        <dbReference type="ARBA" id="ARBA00006484"/>
    </source>
</evidence>
<evidence type="ECO:0000259" key="3">
    <source>
        <dbReference type="SMART" id="SM00822"/>
    </source>
</evidence>
<dbReference type="Pfam" id="PF00106">
    <property type="entry name" value="adh_short"/>
    <property type="match status" value="1"/>
</dbReference>
<protein>
    <submittedName>
        <fullName evidence="4">SDR family oxidoreductase</fullName>
    </submittedName>
</protein>
<dbReference type="Gene3D" id="3.40.50.720">
    <property type="entry name" value="NAD(P)-binding Rossmann-like Domain"/>
    <property type="match status" value="1"/>
</dbReference>
<dbReference type="InterPro" id="IPR036291">
    <property type="entry name" value="NAD(P)-bd_dom_sf"/>
</dbReference>
<gene>
    <name evidence="4" type="ORF">GCM10023116_33730</name>
</gene>
<dbReference type="EMBL" id="BAABFL010000437">
    <property type="protein sequence ID" value="GAA4651090.1"/>
    <property type="molecule type" value="Genomic_DNA"/>
</dbReference>
<dbReference type="CDD" id="cd05325">
    <property type="entry name" value="carb_red_sniffer_like_SDR_c"/>
    <property type="match status" value="1"/>
</dbReference>
<dbReference type="PRINTS" id="PR00081">
    <property type="entry name" value="GDHRDH"/>
</dbReference>
<evidence type="ECO:0000313" key="4">
    <source>
        <dbReference type="EMBL" id="GAA4651090.1"/>
    </source>
</evidence>
<comment type="similarity">
    <text evidence="1 2">Belongs to the short-chain dehydrogenases/reductases (SDR) family.</text>
</comment>
<dbReference type="PRINTS" id="PR00080">
    <property type="entry name" value="SDRFAMILY"/>
</dbReference>
<dbReference type="Proteomes" id="UP001500604">
    <property type="component" value="Unassembled WGS sequence"/>
</dbReference>
<accession>A0ABP8V4W2</accession>
<dbReference type="PANTHER" id="PTHR45458:SF1">
    <property type="entry name" value="SHORT CHAIN DEHYDROGENASE"/>
    <property type="match status" value="1"/>
</dbReference>
<name>A0ABP8V4W2_9GAMM</name>
<dbReference type="PANTHER" id="PTHR45458">
    <property type="entry name" value="SHORT-CHAIN DEHYDROGENASE/REDUCTASE SDR"/>
    <property type="match status" value="1"/>
</dbReference>
<evidence type="ECO:0000313" key="5">
    <source>
        <dbReference type="Proteomes" id="UP001500604"/>
    </source>
</evidence>
<dbReference type="SMART" id="SM00822">
    <property type="entry name" value="PKS_KR"/>
    <property type="match status" value="1"/>
</dbReference>
<feature type="domain" description="Ketoreductase" evidence="3">
    <location>
        <begin position="3"/>
        <end position="174"/>
    </location>
</feature>
<dbReference type="SUPFAM" id="SSF51735">
    <property type="entry name" value="NAD(P)-binding Rossmann-fold domains"/>
    <property type="match status" value="1"/>
</dbReference>
<comment type="caution">
    <text evidence="4">The sequence shown here is derived from an EMBL/GenBank/DDBJ whole genome shotgun (WGS) entry which is preliminary data.</text>
</comment>
<keyword evidence="5" id="KW-1185">Reference proteome</keyword>
<evidence type="ECO:0000256" key="2">
    <source>
        <dbReference type="RuleBase" id="RU000363"/>
    </source>
</evidence>
<proteinExistence type="inferred from homology"/>
<dbReference type="InterPro" id="IPR002347">
    <property type="entry name" value="SDR_fam"/>
</dbReference>
<dbReference type="RefSeq" id="WP_345197401.1">
    <property type="nucleotide sequence ID" value="NZ_BAABFL010000437.1"/>
</dbReference>
<sequence>MNRTVVITGANRGIGLELTRHYVAQGDQVICVCRRSSAELESIAHQVISGIDVSEAADVSRLADEIGDQTIDILINNAGIFTSESLENMDFGEVKRQFNVNTLAPLRITWQLLGNLTSGSKVIMITSRMGSMGDNSSGGYYGYRASKAALNAIGVSLAHDLAPQGISVALLHPGFVQTRMVKFSGDVTPEEAAAGLAQRIEELTSETSGCFRHANGDALPW</sequence>
<dbReference type="InterPro" id="IPR052184">
    <property type="entry name" value="SDR_enzymes"/>
</dbReference>
<organism evidence="4 5">
    <name type="scientific">Kistimonas scapharcae</name>
    <dbReference type="NCBI Taxonomy" id="1036133"/>
    <lineage>
        <taxon>Bacteria</taxon>
        <taxon>Pseudomonadati</taxon>
        <taxon>Pseudomonadota</taxon>
        <taxon>Gammaproteobacteria</taxon>
        <taxon>Oceanospirillales</taxon>
        <taxon>Endozoicomonadaceae</taxon>
        <taxon>Kistimonas</taxon>
    </lineage>
</organism>
<reference evidence="5" key="1">
    <citation type="journal article" date="2019" name="Int. J. Syst. Evol. Microbiol.">
        <title>The Global Catalogue of Microorganisms (GCM) 10K type strain sequencing project: providing services to taxonomists for standard genome sequencing and annotation.</title>
        <authorList>
            <consortium name="The Broad Institute Genomics Platform"/>
            <consortium name="The Broad Institute Genome Sequencing Center for Infectious Disease"/>
            <person name="Wu L."/>
            <person name="Ma J."/>
        </authorList>
    </citation>
    <scope>NUCLEOTIDE SEQUENCE [LARGE SCALE GENOMIC DNA]</scope>
    <source>
        <strain evidence="5">JCM 17805</strain>
    </source>
</reference>
<dbReference type="InterPro" id="IPR057326">
    <property type="entry name" value="KR_dom"/>
</dbReference>